<dbReference type="PANTHER" id="PTHR35218">
    <property type="entry name" value="RNASE H DOMAIN-CONTAINING PROTEIN"/>
    <property type="match status" value="1"/>
</dbReference>
<sequence>MKIISWNVRGLGKSQTTRRLRNYLRDVNPSVIFLIETKLDCSKMSKLRKFCGFTNGIDVSARGRSGGLSLGWKGNFNVTLRSFSNRHIDVLFTEDTYGFCWRCTGFYGAPEEKNREESWNLLRQLNDTADLPWLVLGDFNELLFATEKSGGRLRNQRQMDSFARVLNDCSLEDVGYSGPWFTWEKGKFEDTNIRERLDRGVGNPAWWNLFPHFNLSHMPHSFSDHCPLLLNTDSRQRTPNLVSHFRFEASWLLEDSCEDEVRQLWEFSSGSVPSRLQQLSQGLEMWFKRIRKEKKITMDELRRRLS</sequence>
<reference evidence="2" key="1">
    <citation type="submission" date="2023-05" db="EMBL/GenBank/DDBJ databases">
        <title>Genome and transcriptome analyses reveal genes involved in the formation of fine ridges on petal epidermal cells in Hibiscus trionum.</title>
        <authorList>
            <person name="Koshimizu S."/>
            <person name="Masuda S."/>
            <person name="Ishii T."/>
            <person name="Shirasu K."/>
            <person name="Hoshino A."/>
            <person name="Arita M."/>
        </authorList>
    </citation>
    <scope>NUCLEOTIDE SEQUENCE</scope>
    <source>
        <strain evidence="2">Hamamatsu line</strain>
    </source>
</reference>
<dbReference type="PANTHER" id="PTHR35218:SF9">
    <property type="entry name" value="ENDONUCLEASE_EXONUCLEASE_PHOSPHATASE DOMAIN-CONTAINING PROTEIN"/>
    <property type="match status" value="1"/>
</dbReference>
<dbReference type="SUPFAM" id="SSF56219">
    <property type="entry name" value="DNase I-like"/>
    <property type="match status" value="1"/>
</dbReference>
<dbReference type="InterPro" id="IPR005135">
    <property type="entry name" value="Endo/exonuclease/phosphatase"/>
</dbReference>
<dbReference type="Gene3D" id="3.60.10.10">
    <property type="entry name" value="Endonuclease/exonuclease/phosphatase"/>
    <property type="match status" value="1"/>
</dbReference>
<evidence type="ECO:0000259" key="1">
    <source>
        <dbReference type="Pfam" id="PF03372"/>
    </source>
</evidence>
<feature type="domain" description="Endonuclease/exonuclease/phosphatase" evidence="1">
    <location>
        <begin position="4"/>
        <end position="225"/>
    </location>
</feature>
<dbReference type="Proteomes" id="UP001165190">
    <property type="component" value="Unassembled WGS sequence"/>
</dbReference>
<dbReference type="AlphaFoldDB" id="A0A9W7IAI7"/>
<gene>
    <name evidence="2" type="ORF">HRI_002737800</name>
</gene>
<protein>
    <recommendedName>
        <fullName evidence="1">Endonuclease/exonuclease/phosphatase domain-containing protein</fullName>
    </recommendedName>
</protein>
<proteinExistence type="predicted"/>
<dbReference type="GO" id="GO:0003824">
    <property type="term" value="F:catalytic activity"/>
    <property type="evidence" value="ECO:0007669"/>
    <property type="project" value="InterPro"/>
</dbReference>
<organism evidence="2 3">
    <name type="scientific">Hibiscus trionum</name>
    <name type="common">Flower of an hour</name>
    <dbReference type="NCBI Taxonomy" id="183268"/>
    <lineage>
        <taxon>Eukaryota</taxon>
        <taxon>Viridiplantae</taxon>
        <taxon>Streptophyta</taxon>
        <taxon>Embryophyta</taxon>
        <taxon>Tracheophyta</taxon>
        <taxon>Spermatophyta</taxon>
        <taxon>Magnoliopsida</taxon>
        <taxon>eudicotyledons</taxon>
        <taxon>Gunneridae</taxon>
        <taxon>Pentapetalae</taxon>
        <taxon>rosids</taxon>
        <taxon>malvids</taxon>
        <taxon>Malvales</taxon>
        <taxon>Malvaceae</taxon>
        <taxon>Malvoideae</taxon>
        <taxon>Hibiscus</taxon>
    </lineage>
</organism>
<dbReference type="EMBL" id="BSYR01000024">
    <property type="protein sequence ID" value="GMI90685.1"/>
    <property type="molecule type" value="Genomic_DNA"/>
</dbReference>
<evidence type="ECO:0000313" key="2">
    <source>
        <dbReference type="EMBL" id="GMI90685.1"/>
    </source>
</evidence>
<evidence type="ECO:0000313" key="3">
    <source>
        <dbReference type="Proteomes" id="UP001165190"/>
    </source>
</evidence>
<dbReference type="Pfam" id="PF03372">
    <property type="entry name" value="Exo_endo_phos"/>
    <property type="match status" value="1"/>
</dbReference>
<keyword evidence="3" id="KW-1185">Reference proteome</keyword>
<dbReference type="OrthoDB" id="1750221at2759"/>
<accession>A0A9W7IAI7</accession>
<name>A0A9W7IAI7_HIBTR</name>
<dbReference type="InterPro" id="IPR036691">
    <property type="entry name" value="Endo/exonu/phosph_ase_sf"/>
</dbReference>
<comment type="caution">
    <text evidence="2">The sequence shown here is derived from an EMBL/GenBank/DDBJ whole genome shotgun (WGS) entry which is preliminary data.</text>
</comment>